<dbReference type="AlphaFoldDB" id="A0A9D4R9I6"/>
<name>A0A9D4R9I6_DREPO</name>
<protein>
    <submittedName>
        <fullName evidence="3">Uncharacterized protein</fullName>
    </submittedName>
</protein>
<feature type="compositionally biased region" description="Polar residues" evidence="1">
    <location>
        <begin position="16"/>
        <end position="28"/>
    </location>
</feature>
<evidence type="ECO:0000313" key="4">
    <source>
        <dbReference type="Proteomes" id="UP000828390"/>
    </source>
</evidence>
<evidence type="ECO:0000256" key="1">
    <source>
        <dbReference type="SAM" id="MobiDB-lite"/>
    </source>
</evidence>
<reference evidence="3" key="2">
    <citation type="submission" date="2020-11" db="EMBL/GenBank/DDBJ databases">
        <authorList>
            <person name="McCartney M.A."/>
            <person name="Auch B."/>
            <person name="Kono T."/>
            <person name="Mallez S."/>
            <person name="Becker A."/>
            <person name="Gohl D.M."/>
            <person name="Silverstein K.A.T."/>
            <person name="Koren S."/>
            <person name="Bechman K.B."/>
            <person name="Herman A."/>
            <person name="Abrahante J.E."/>
            <person name="Garbe J."/>
        </authorList>
    </citation>
    <scope>NUCLEOTIDE SEQUENCE</scope>
    <source>
        <strain evidence="3">Duluth1</strain>
        <tissue evidence="3">Whole animal</tissue>
    </source>
</reference>
<dbReference type="Proteomes" id="UP000828390">
    <property type="component" value="Unassembled WGS sequence"/>
</dbReference>
<proteinExistence type="predicted"/>
<evidence type="ECO:0000313" key="3">
    <source>
        <dbReference type="EMBL" id="KAH3858225.1"/>
    </source>
</evidence>
<feature type="region of interest" description="Disordered" evidence="1">
    <location>
        <begin position="1"/>
        <end position="50"/>
    </location>
</feature>
<organism evidence="3 4">
    <name type="scientific">Dreissena polymorpha</name>
    <name type="common">Zebra mussel</name>
    <name type="synonym">Mytilus polymorpha</name>
    <dbReference type="NCBI Taxonomy" id="45954"/>
    <lineage>
        <taxon>Eukaryota</taxon>
        <taxon>Metazoa</taxon>
        <taxon>Spiralia</taxon>
        <taxon>Lophotrochozoa</taxon>
        <taxon>Mollusca</taxon>
        <taxon>Bivalvia</taxon>
        <taxon>Autobranchia</taxon>
        <taxon>Heteroconchia</taxon>
        <taxon>Euheterodonta</taxon>
        <taxon>Imparidentia</taxon>
        <taxon>Neoheterodontei</taxon>
        <taxon>Myida</taxon>
        <taxon>Dreissenoidea</taxon>
        <taxon>Dreissenidae</taxon>
        <taxon>Dreissena</taxon>
    </lineage>
</organism>
<keyword evidence="4" id="KW-1185">Reference proteome</keyword>
<feature type="compositionally biased region" description="Basic and acidic residues" evidence="1">
    <location>
        <begin position="41"/>
        <end position="50"/>
    </location>
</feature>
<reference evidence="3" key="1">
    <citation type="journal article" date="2019" name="bioRxiv">
        <title>The Genome of the Zebra Mussel, Dreissena polymorpha: A Resource for Invasive Species Research.</title>
        <authorList>
            <person name="McCartney M.A."/>
            <person name="Auch B."/>
            <person name="Kono T."/>
            <person name="Mallez S."/>
            <person name="Zhang Y."/>
            <person name="Obille A."/>
            <person name="Becker A."/>
            <person name="Abrahante J.E."/>
            <person name="Garbe J."/>
            <person name="Badalamenti J.P."/>
            <person name="Herman A."/>
            <person name="Mangelson H."/>
            <person name="Liachko I."/>
            <person name="Sullivan S."/>
            <person name="Sone E.D."/>
            <person name="Koren S."/>
            <person name="Silverstein K.A.T."/>
            <person name="Beckman K.B."/>
            <person name="Gohl D.M."/>
        </authorList>
    </citation>
    <scope>NUCLEOTIDE SEQUENCE</scope>
    <source>
        <strain evidence="3">Duluth1</strain>
        <tissue evidence="3">Whole animal</tissue>
    </source>
</reference>
<sequence length="50" mass="5378">MFLDVGKSQIDGPHACTQNVQMTQQIGRISSGGSESSTLQPKEKRLSDEG</sequence>
<dbReference type="EMBL" id="JAIWYP010000003">
    <property type="protein sequence ID" value="KAH3858225.1"/>
    <property type="molecule type" value="Genomic_DNA"/>
</dbReference>
<comment type="caution">
    <text evidence="3">The sequence shown here is derived from an EMBL/GenBank/DDBJ whole genome shotgun (WGS) entry which is preliminary data.</text>
</comment>
<accession>A0A9D4R9I6</accession>
<dbReference type="EMBL" id="JAIWYP010000014">
    <property type="protein sequence ID" value="KAH3707096.1"/>
    <property type="molecule type" value="Genomic_DNA"/>
</dbReference>
<evidence type="ECO:0000313" key="2">
    <source>
        <dbReference type="EMBL" id="KAH3707096.1"/>
    </source>
</evidence>
<gene>
    <name evidence="2" type="ORF">DPMN_066492</name>
    <name evidence="3" type="ORF">DPMN_100845</name>
</gene>